<dbReference type="PROSITE" id="PS50975">
    <property type="entry name" value="ATP_GRASP"/>
    <property type="match status" value="1"/>
</dbReference>
<dbReference type="NCBIfam" id="TIGR01205">
    <property type="entry name" value="D_ala_D_alaTIGR"/>
    <property type="match status" value="1"/>
</dbReference>
<keyword evidence="9 13" id="KW-0133">Cell shape</keyword>
<dbReference type="InterPro" id="IPR005905">
    <property type="entry name" value="D_ala_D_ala"/>
</dbReference>
<dbReference type="HAMAP" id="MF_00047">
    <property type="entry name" value="Dala_Dala_lig"/>
    <property type="match status" value="1"/>
</dbReference>
<dbReference type="SUPFAM" id="SSF56059">
    <property type="entry name" value="Glutathione synthetase ATP-binding domain-like"/>
    <property type="match status" value="1"/>
</dbReference>
<sequence>MGGTASEREVSLRSGAAVAKGLRERGFEVTAIDVRDENPAIPEGVEAGFIALHGAFGEDGGIQRVLERRGIPYTGSGPESSAHSFDKRLTRAAFLRSGIPVCPGCAMTADGDGVEMTEDGGAPRRVKRSGLAEELDRSLRRPLVVKPACEGSSIGLRIVNGGGDLDAALDEAFSHGPGAVAERFVAGRELTVGLVNGEVLPELEICAAGGCYDFAAKYETGETRYLVPAPVEDGIAERCRELAERAFRVLGARGFGRVDFRMDAGGELYALELNSIPGFTETSLLPKAAAAAGVSFAELCERIMNTAVLGEPGDEREQEHGA</sequence>
<evidence type="ECO:0000256" key="12">
    <source>
        <dbReference type="ARBA" id="ARBA00047614"/>
    </source>
</evidence>
<keyword evidence="11 13" id="KW-0961">Cell wall biogenesis/degradation</keyword>
<keyword evidence="15" id="KW-0464">Manganese</keyword>
<keyword evidence="6 13" id="KW-0436">Ligase</keyword>
<feature type="binding site" evidence="15">
    <location>
        <position position="272"/>
    </location>
    <ligand>
        <name>Mg(2+)</name>
        <dbReference type="ChEBI" id="CHEBI:18420"/>
        <label>2</label>
    </ligand>
</feature>
<evidence type="ECO:0000256" key="5">
    <source>
        <dbReference type="ARBA" id="ARBA00022490"/>
    </source>
</evidence>
<evidence type="ECO:0000256" key="2">
    <source>
        <dbReference type="ARBA" id="ARBA00004496"/>
    </source>
</evidence>
<evidence type="ECO:0000256" key="1">
    <source>
        <dbReference type="ARBA" id="ARBA00001936"/>
    </source>
</evidence>
<dbReference type="GO" id="GO:0005524">
    <property type="term" value="F:ATP binding"/>
    <property type="evidence" value="ECO:0007669"/>
    <property type="project" value="UniProtKB-UniRule"/>
</dbReference>
<dbReference type="PATRIC" id="fig|1609981.3.peg.489"/>
<keyword evidence="10 13" id="KW-0573">Peptidoglycan synthesis</keyword>
<evidence type="ECO:0000256" key="11">
    <source>
        <dbReference type="ARBA" id="ARBA00023316"/>
    </source>
</evidence>
<dbReference type="Pfam" id="PF07478">
    <property type="entry name" value="Dala_Dala_lig_C"/>
    <property type="match status" value="1"/>
</dbReference>
<name>A0A0G3EBQ7_9BACT</name>
<feature type="active site" evidence="14">
    <location>
        <position position="283"/>
    </location>
</feature>
<feature type="binding site" evidence="15">
    <location>
        <position position="259"/>
    </location>
    <ligand>
        <name>Mg(2+)</name>
        <dbReference type="ChEBI" id="CHEBI:18420"/>
        <label>1</label>
    </ligand>
</feature>
<dbReference type="NCBIfam" id="NF002378">
    <property type="entry name" value="PRK01372.1"/>
    <property type="match status" value="1"/>
</dbReference>
<dbReference type="PROSITE" id="PS00844">
    <property type="entry name" value="DALA_DALA_LIGASE_2"/>
    <property type="match status" value="1"/>
</dbReference>
<keyword evidence="7 16" id="KW-0547">Nucleotide-binding</keyword>
<evidence type="ECO:0000256" key="15">
    <source>
        <dbReference type="PIRSR" id="PIRSR039102-3"/>
    </source>
</evidence>
<evidence type="ECO:0000256" key="14">
    <source>
        <dbReference type="PIRSR" id="PIRSR039102-1"/>
    </source>
</evidence>
<organism evidence="18 19">
    <name type="scientific">Kiritimatiella glycovorans</name>
    <dbReference type="NCBI Taxonomy" id="1307763"/>
    <lineage>
        <taxon>Bacteria</taxon>
        <taxon>Pseudomonadati</taxon>
        <taxon>Kiritimatiellota</taxon>
        <taxon>Kiritimatiellia</taxon>
        <taxon>Kiritimatiellales</taxon>
        <taxon>Kiritimatiellaceae</taxon>
        <taxon>Kiritimatiella</taxon>
    </lineage>
</organism>
<comment type="cofactor">
    <cofactor evidence="1">
        <name>Mn(2+)</name>
        <dbReference type="ChEBI" id="CHEBI:29035"/>
    </cofactor>
</comment>
<dbReference type="STRING" id="1307763.L21SP4_00463"/>
<dbReference type="PIRSF" id="PIRSF039102">
    <property type="entry name" value="Ddl/VanB"/>
    <property type="match status" value="1"/>
</dbReference>
<dbReference type="PANTHER" id="PTHR23132">
    <property type="entry name" value="D-ALANINE--D-ALANINE LIGASE"/>
    <property type="match status" value="1"/>
</dbReference>
<evidence type="ECO:0000256" key="4">
    <source>
        <dbReference type="ARBA" id="ARBA00012216"/>
    </source>
</evidence>
<dbReference type="Gene3D" id="3.40.50.20">
    <property type="match status" value="1"/>
</dbReference>
<evidence type="ECO:0000259" key="17">
    <source>
        <dbReference type="PROSITE" id="PS50975"/>
    </source>
</evidence>
<reference evidence="18 19" key="2">
    <citation type="journal article" date="2016" name="ISME J.">
        <title>Characterization of the first cultured representative of Verrucomicrobia subdivision 5 indicates the proposal of a novel phylum.</title>
        <authorList>
            <person name="Spring S."/>
            <person name="Bunk B."/>
            <person name="Sproer C."/>
            <person name="Schumann P."/>
            <person name="Rohde M."/>
            <person name="Tindall B.J."/>
            <person name="Klenk H.P."/>
        </authorList>
    </citation>
    <scope>NUCLEOTIDE SEQUENCE [LARGE SCALE GENOMIC DNA]</scope>
    <source>
        <strain evidence="18 19">L21-Fru-AB</strain>
    </source>
</reference>
<dbReference type="InterPro" id="IPR013815">
    <property type="entry name" value="ATP_grasp_subdomain_1"/>
</dbReference>
<keyword evidence="19" id="KW-1185">Reference proteome</keyword>
<keyword evidence="8 16" id="KW-0067">ATP-binding</keyword>
<comment type="catalytic activity">
    <reaction evidence="12 13">
        <text>2 D-alanine + ATP = D-alanyl-D-alanine + ADP + phosphate + H(+)</text>
        <dbReference type="Rhea" id="RHEA:11224"/>
        <dbReference type="ChEBI" id="CHEBI:15378"/>
        <dbReference type="ChEBI" id="CHEBI:30616"/>
        <dbReference type="ChEBI" id="CHEBI:43474"/>
        <dbReference type="ChEBI" id="CHEBI:57416"/>
        <dbReference type="ChEBI" id="CHEBI:57822"/>
        <dbReference type="ChEBI" id="CHEBI:456216"/>
        <dbReference type="EC" id="6.3.2.4"/>
    </reaction>
</comment>
<evidence type="ECO:0000256" key="10">
    <source>
        <dbReference type="ARBA" id="ARBA00022984"/>
    </source>
</evidence>
<proteinExistence type="inferred from homology"/>
<feature type="domain" description="ATP-grasp" evidence="17">
    <location>
        <begin position="91"/>
        <end position="305"/>
    </location>
</feature>
<comment type="cofactor">
    <cofactor evidence="15">
        <name>Mg(2+)</name>
        <dbReference type="ChEBI" id="CHEBI:18420"/>
    </cofactor>
    <cofactor evidence="15">
        <name>Mn(2+)</name>
        <dbReference type="ChEBI" id="CHEBI:29035"/>
    </cofactor>
    <text evidence="15">Binds 2 magnesium or manganese ions per subunit.</text>
</comment>
<reference evidence="19" key="1">
    <citation type="submission" date="2015-02" db="EMBL/GenBank/DDBJ databases">
        <title>Description and complete genome sequence of the first cultured representative of the subdivision 5 of the Verrucomicrobia phylum.</title>
        <authorList>
            <person name="Spring S."/>
            <person name="Bunk B."/>
            <person name="Sproer C."/>
            <person name="Klenk H.-P."/>
        </authorList>
    </citation>
    <scope>NUCLEOTIDE SEQUENCE [LARGE SCALE GENOMIC DNA]</scope>
    <source>
        <strain evidence="19">L21-Fru-AB</strain>
    </source>
</reference>
<dbReference type="Gene3D" id="3.30.470.20">
    <property type="entry name" value="ATP-grasp fold, B domain"/>
    <property type="match status" value="1"/>
</dbReference>
<dbReference type="GO" id="GO:0071555">
    <property type="term" value="P:cell wall organization"/>
    <property type="evidence" value="ECO:0007669"/>
    <property type="project" value="UniProtKB-KW"/>
</dbReference>
<evidence type="ECO:0000256" key="8">
    <source>
        <dbReference type="ARBA" id="ARBA00022840"/>
    </source>
</evidence>
<keyword evidence="15" id="KW-0460">Magnesium</keyword>
<accession>A0A0G3EBQ7</accession>
<dbReference type="InterPro" id="IPR016185">
    <property type="entry name" value="PreATP-grasp_dom_sf"/>
</dbReference>
<gene>
    <name evidence="18" type="primary">ddlB</name>
    <name evidence="13" type="synonym">ddl</name>
    <name evidence="18" type="ORF">L21SP4_00463</name>
</gene>
<comment type="subcellular location">
    <subcellularLocation>
        <location evidence="2 13">Cytoplasm</location>
    </subcellularLocation>
</comment>
<dbReference type="EMBL" id="CP010904">
    <property type="protein sequence ID" value="AKJ63743.1"/>
    <property type="molecule type" value="Genomic_DNA"/>
</dbReference>
<dbReference type="GO" id="GO:0009252">
    <property type="term" value="P:peptidoglycan biosynthetic process"/>
    <property type="evidence" value="ECO:0007669"/>
    <property type="project" value="UniProtKB-UniRule"/>
</dbReference>
<dbReference type="UniPathway" id="UPA00219"/>
<evidence type="ECO:0000313" key="18">
    <source>
        <dbReference type="EMBL" id="AKJ63743.1"/>
    </source>
</evidence>
<dbReference type="PANTHER" id="PTHR23132:SF23">
    <property type="entry name" value="D-ALANINE--D-ALANINE LIGASE B"/>
    <property type="match status" value="1"/>
</dbReference>
<feature type="active site" evidence="14">
    <location>
        <position position="7"/>
    </location>
</feature>
<dbReference type="GO" id="GO:0005737">
    <property type="term" value="C:cytoplasm"/>
    <property type="evidence" value="ECO:0007669"/>
    <property type="project" value="UniProtKB-SubCell"/>
</dbReference>
<dbReference type="GO" id="GO:0008360">
    <property type="term" value="P:regulation of cell shape"/>
    <property type="evidence" value="ECO:0007669"/>
    <property type="project" value="UniProtKB-KW"/>
</dbReference>
<evidence type="ECO:0000256" key="3">
    <source>
        <dbReference type="ARBA" id="ARBA00010871"/>
    </source>
</evidence>
<comment type="similarity">
    <text evidence="3 13">Belongs to the D-alanine--D-alanine ligase family.</text>
</comment>
<keyword evidence="15" id="KW-0479">Metal-binding</keyword>
<dbReference type="InterPro" id="IPR000291">
    <property type="entry name" value="D-Ala_lig_Van_CS"/>
</dbReference>
<dbReference type="EC" id="6.3.2.4" evidence="4 13"/>
<dbReference type="GO" id="GO:0008716">
    <property type="term" value="F:D-alanine-D-alanine ligase activity"/>
    <property type="evidence" value="ECO:0007669"/>
    <property type="project" value="UniProtKB-UniRule"/>
</dbReference>
<comment type="pathway">
    <text evidence="13">Cell wall biogenesis; peptidoglycan biosynthesis.</text>
</comment>
<dbReference type="Gene3D" id="3.30.1490.20">
    <property type="entry name" value="ATP-grasp fold, A domain"/>
    <property type="match status" value="1"/>
</dbReference>
<feature type="binding site" evidence="15">
    <location>
        <position position="272"/>
    </location>
    <ligand>
        <name>Mg(2+)</name>
        <dbReference type="ChEBI" id="CHEBI:18420"/>
        <label>1</label>
    </ligand>
</feature>
<dbReference type="InterPro" id="IPR011095">
    <property type="entry name" value="Dala_Dala_lig_C"/>
</dbReference>
<dbReference type="AlphaFoldDB" id="A0A0G3EBQ7"/>
<evidence type="ECO:0000256" key="9">
    <source>
        <dbReference type="ARBA" id="ARBA00022960"/>
    </source>
</evidence>
<protein>
    <recommendedName>
        <fullName evidence="4 13">D-alanine--D-alanine ligase</fullName>
        <ecNumber evidence="4 13">6.3.2.4</ecNumber>
    </recommendedName>
    <alternativeName>
        <fullName evidence="13">D-Ala-D-Ala ligase</fullName>
    </alternativeName>
    <alternativeName>
        <fullName evidence="13">D-alanylalanine synthetase</fullName>
    </alternativeName>
</protein>
<keyword evidence="5 13" id="KW-0963">Cytoplasm</keyword>
<dbReference type="SUPFAM" id="SSF52440">
    <property type="entry name" value="PreATP-grasp domain"/>
    <property type="match status" value="1"/>
</dbReference>
<feature type="active site" evidence="14">
    <location>
        <position position="152"/>
    </location>
</feature>
<evidence type="ECO:0000256" key="7">
    <source>
        <dbReference type="ARBA" id="ARBA00022741"/>
    </source>
</evidence>
<dbReference type="KEGG" id="vbl:L21SP4_00463"/>
<evidence type="ECO:0000313" key="19">
    <source>
        <dbReference type="Proteomes" id="UP000035268"/>
    </source>
</evidence>
<evidence type="ECO:0000256" key="13">
    <source>
        <dbReference type="HAMAP-Rule" id="MF_00047"/>
    </source>
</evidence>
<evidence type="ECO:0000256" key="16">
    <source>
        <dbReference type="PROSITE-ProRule" id="PRU00409"/>
    </source>
</evidence>
<dbReference type="GO" id="GO:0046872">
    <property type="term" value="F:metal ion binding"/>
    <property type="evidence" value="ECO:0007669"/>
    <property type="project" value="UniProtKB-KW"/>
</dbReference>
<evidence type="ECO:0000256" key="6">
    <source>
        <dbReference type="ARBA" id="ARBA00022598"/>
    </source>
</evidence>
<comment type="function">
    <text evidence="13">Cell wall formation.</text>
</comment>
<feature type="binding site" evidence="15">
    <location>
        <position position="274"/>
    </location>
    <ligand>
        <name>Mg(2+)</name>
        <dbReference type="ChEBI" id="CHEBI:18420"/>
        <label>2</label>
    </ligand>
</feature>
<dbReference type="InterPro" id="IPR011761">
    <property type="entry name" value="ATP-grasp"/>
</dbReference>
<dbReference type="Proteomes" id="UP000035268">
    <property type="component" value="Chromosome"/>
</dbReference>